<accession>D0A0K2</accession>
<keyword evidence="1" id="KW-0812">Transmembrane</keyword>
<dbReference type="Proteomes" id="UP000002316">
    <property type="component" value="Chromosome 10"/>
</dbReference>
<sequence>MCNTNLNQRSLLLWFVTFRLRRAVKQQQQRTASQTSVKKKKRNQLPFQLHYTPFVKFHFTVFFFLLHACSSFVVYIFVARWRVGVQTKLLLTVTPTGPLGPLTVE</sequence>
<reference evidence="3" key="1">
    <citation type="journal article" date="2010" name="PLoS Negl. Trop. Dis.">
        <title>The genome sequence of Trypanosoma brucei gambiense, causative agent of chronic human african trypanosomiasis.</title>
        <authorList>
            <person name="Jackson A.P."/>
            <person name="Sanders M."/>
            <person name="Berry A."/>
            <person name="McQuillan J."/>
            <person name="Aslett M.A."/>
            <person name="Quail M.A."/>
            <person name="Chukualim B."/>
            <person name="Capewell P."/>
            <person name="MacLeod A."/>
            <person name="Melville S.E."/>
            <person name="Gibson W."/>
            <person name="Barry J.D."/>
            <person name="Berriman M."/>
            <person name="Hertz-Fowler C."/>
        </authorList>
    </citation>
    <scope>NUCLEOTIDE SEQUENCE [LARGE SCALE GENOMIC DNA]</scope>
    <source>
        <strain evidence="3">MHOM/CI/86/DAL972</strain>
    </source>
</reference>
<feature type="transmembrane region" description="Helical" evidence="1">
    <location>
        <begin position="57"/>
        <end position="78"/>
    </location>
</feature>
<evidence type="ECO:0000313" key="3">
    <source>
        <dbReference type="Proteomes" id="UP000002316"/>
    </source>
</evidence>
<dbReference type="KEGG" id="tbg:TbgDal_X18630"/>
<dbReference type="AlphaFoldDB" id="D0A0K2"/>
<evidence type="ECO:0000313" key="2">
    <source>
        <dbReference type="EMBL" id="CBH16760.1"/>
    </source>
</evidence>
<evidence type="ECO:0000256" key="1">
    <source>
        <dbReference type="SAM" id="Phobius"/>
    </source>
</evidence>
<dbReference type="EMBL" id="FN554973">
    <property type="protein sequence ID" value="CBH16760.1"/>
    <property type="molecule type" value="Genomic_DNA"/>
</dbReference>
<proteinExistence type="predicted"/>
<name>D0A0K2_TRYB9</name>
<dbReference type="GeneID" id="23865113"/>
<dbReference type="RefSeq" id="XP_011779024.1">
    <property type="nucleotide sequence ID" value="XM_011780722.1"/>
</dbReference>
<gene>
    <name evidence="2" type="ORF">TbgDal_X18630</name>
</gene>
<organism evidence="2 3">
    <name type="scientific">Trypanosoma brucei gambiense (strain MHOM/CI/86/DAL972)</name>
    <dbReference type="NCBI Taxonomy" id="679716"/>
    <lineage>
        <taxon>Eukaryota</taxon>
        <taxon>Discoba</taxon>
        <taxon>Euglenozoa</taxon>
        <taxon>Kinetoplastea</taxon>
        <taxon>Metakinetoplastina</taxon>
        <taxon>Trypanosomatida</taxon>
        <taxon>Trypanosomatidae</taxon>
        <taxon>Trypanosoma</taxon>
    </lineage>
</organism>
<keyword evidence="1" id="KW-1133">Transmembrane helix</keyword>
<keyword evidence="1" id="KW-0472">Membrane</keyword>
<protein>
    <submittedName>
        <fullName evidence="2">Uncharacterized protein</fullName>
    </submittedName>
</protein>